<proteinExistence type="predicted"/>
<dbReference type="CDD" id="cd00067">
    <property type="entry name" value="GAL4"/>
    <property type="match status" value="1"/>
</dbReference>
<dbReference type="InterPro" id="IPR001138">
    <property type="entry name" value="Zn2Cys6_DnaBD"/>
</dbReference>
<dbReference type="PANTHER" id="PTHR47785">
    <property type="entry name" value="ZN(II)2CYS6 TRANSCRIPTION FACTOR (EUROFUNG)-RELATED-RELATED"/>
    <property type="match status" value="1"/>
</dbReference>
<dbReference type="EMBL" id="JAUBYV010000005">
    <property type="protein sequence ID" value="KAK2626520.1"/>
    <property type="molecule type" value="Genomic_DNA"/>
</dbReference>
<dbReference type="Pfam" id="PF00172">
    <property type="entry name" value="Zn_clus"/>
    <property type="match status" value="1"/>
</dbReference>
<name>A0AAD9WCQ0_9HELO</name>
<gene>
    <name evidence="5" type="ORF">QTJ16_003695</name>
</gene>
<comment type="caution">
    <text evidence="5">The sequence shown here is derived from an EMBL/GenBank/DDBJ whole genome shotgun (WGS) entry which is preliminary data.</text>
</comment>
<reference evidence="5" key="1">
    <citation type="submission" date="2023-06" db="EMBL/GenBank/DDBJ databases">
        <title>Draft genome of Marssonina rosae.</title>
        <authorList>
            <person name="Cheng Q."/>
        </authorList>
    </citation>
    <scope>NUCLEOTIDE SEQUENCE</scope>
    <source>
        <strain evidence="5">R4</strain>
    </source>
</reference>
<evidence type="ECO:0000259" key="4">
    <source>
        <dbReference type="PROSITE" id="PS50048"/>
    </source>
</evidence>
<feature type="compositionally biased region" description="Low complexity" evidence="3">
    <location>
        <begin position="104"/>
        <end position="132"/>
    </location>
</feature>
<feature type="domain" description="Zn(2)-C6 fungal-type" evidence="4">
    <location>
        <begin position="31"/>
        <end position="61"/>
    </location>
</feature>
<feature type="region of interest" description="Disordered" evidence="3">
    <location>
        <begin position="1"/>
        <end position="28"/>
    </location>
</feature>
<accession>A0AAD9WCQ0</accession>
<dbReference type="Proteomes" id="UP001285354">
    <property type="component" value="Unassembled WGS sequence"/>
</dbReference>
<evidence type="ECO:0000313" key="5">
    <source>
        <dbReference type="EMBL" id="KAK2626520.1"/>
    </source>
</evidence>
<keyword evidence="2" id="KW-0539">Nucleus</keyword>
<dbReference type="SUPFAM" id="SSF57701">
    <property type="entry name" value="Zn2/Cys6 DNA-binding domain"/>
    <property type="match status" value="1"/>
</dbReference>
<feature type="compositionally biased region" description="Polar residues" evidence="3">
    <location>
        <begin position="133"/>
        <end position="145"/>
    </location>
</feature>
<dbReference type="SMART" id="SM00066">
    <property type="entry name" value="GAL4"/>
    <property type="match status" value="1"/>
</dbReference>
<dbReference type="GO" id="GO:0006351">
    <property type="term" value="P:DNA-templated transcription"/>
    <property type="evidence" value="ECO:0007669"/>
    <property type="project" value="InterPro"/>
</dbReference>
<dbReference type="PROSITE" id="PS00463">
    <property type="entry name" value="ZN2_CY6_FUNGAL_1"/>
    <property type="match status" value="1"/>
</dbReference>
<dbReference type="GO" id="GO:0000981">
    <property type="term" value="F:DNA-binding transcription factor activity, RNA polymerase II-specific"/>
    <property type="evidence" value="ECO:0007669"/>
    <property type="project" value="InterPro"/>
</dbReference>
<dbReference type="PROSITE" id="PS50048">
    <property type="entry name" value="ZN2_CY6_FUNGAL_2"/>
    <property type="match status" value="1"/>
</dbReference>
<dbReference type="GO" id="GO:0008270">
    <property type="term" value="F:zinc ion binding"/>
    <property type="evidence" value="ECO:0007669"/>
    <property type="project" value="InterPro"/>
</dbReference>
<evidence type="ECO:0000256" key="1">
    <source>
        <dbReference type="ARBA" id="ARBA00022723"/>
    </source>
</evidence>
<dbReference type="InterPro" id="IPR036864">
    <property type="entry name" value="Zn2-C6_fun-type_DNA-bd_sf"/>
</dbReference>
<evidence type="ECO:0000256" key="3">
    <source>
        <dbReference type="SAM" id="MobiDB-lite"/>
    </source>
</evidence>
<evidence type="ECO:0000256" key="2">
    <source>
        <dbReference type="ARBA" id="ARBA00023242"/>
    </source>
</evidence>
<dbReference type="InterPro" id="IPR007219">
    <property type="entry name" value="XnlR_reg_dom"/>
</dbReference>
<organism evidence="5 6">
    <name type="scientific">Diplocarpon rosae</name>
    <dbReference type="NCBI Taxonomy" id="946125"/>
    <lineage>
        <taxon>Eukaryota</taxon>
        <taxon>Fungi</taxon>
        <taxon>Dikarya</taxon>
        <taxon>Ascomycota</taxon>
        <taxon>Pezizomycotina</taxon>
        <taxon>Leotiomycetes</taxon>
        <taxon>Helotiales</taxon>
        <taxon>Drepanopezizaceae</taxon>
        <taxon>Diplocarpon</taxon>
    </lineage>
</organism>
<feature type="region of interest" description="Disordered" evidence="3">
    <location>
        <begin position="91"/>
        <end position="147"/>
    </location>
</feature>
<dbReference type="AlphaFoldDB" id="A0AAD9WCQ0"/>
<dbReference type="Gene3D" id="4.10.240.10">
    <property type="entry name" value="Zn(2)-C6 fungal-type DNA-binding domain"/>
    <property type="match status" value="1"/>
</dbReference>
<protein>
    <recommendedName>
        <fullName evidence="4">Zn(2)-C6 fungal-type domain-containing protein</fullName>
    </recommendedName>
</protein>
<dbReference type="Pfam" id="PF04082">
    <property type="entry name" value="Fungal_trans"/>
    <property type="match status" value="1"/>
</dbReference>
<keyword evidence="1" id="KW-0479">Metal-binding</keyword>
<dbReference type="InterPro" id="IPR053181">
    <property type="entry name" value="EcdB-like_regulator"/>
</dbReference>
<sequence length="706" mass="78554">MNLDSAASSASSGPAGPAHPRSHRGAIASQACETCRSRKQKCDESRPKCGLCKRINLECVYREPQPTKKDKTLVEILDRLKILESKVDRLPTARAPASTTGFGPLQPSPSSQPSFNSETESSSYSTSSVRQSQMPSPDSGGSTQPYRLASAPHKILNWPALQQLLLQFLPANVGDMKVLENDGPNFIVRMCNSQIPLPLDATLQEQPFVGMQTQATRNAGGPRSTFPALTRDTMHKLTGAYFDSFNFLYPFMDRRTFESDILAKVSSEGFDDDVDSVIALMVFCLGEVALQSMTGTPIAEVNGQKSGIRGGSSDRPPGLALFNEARKCLGFVLCDHRLENVQIFSLVALYYQCCSRHADFWKMTAMASQTCHVLVTCNVIDWATPKGDLIRRSVWHCIIMETALHMELDLPLTGILDIGDRVGMPSFNTPFCESDHLGNQATNFEAHYASSLALRRLCAGLNANIHDSTSASSAPGSYEFGGPSAGALNQLAAQLTQWRGLLPRDLQWAEDDPASFPSPQTRSAEGFHQPVDPNLSPVHHGHQNSQLFSSDLKTEPIRFNFVYDVQVAILRTRYYYAKYMVYRPFVYKALHFPGLMTQEDAQGAAECLRSCLRWPLAMSPPSRHKRLIPYMFCWSQTFLSILLIFHLTHHNPMLRDIRAQLCGPRFEAEFDISVAIMQDWIRDLKAVDPLALWCYKILQPIYNLDA</sequence>
<dbReference type="CDD" id="cd12148">
    <property type="entry name" value="fungal_TF_MHR"/>
    <property type="match status" value="1"/>
</dbReference>
<feature type="compositionally biased region" description="Low complexity" evidence="3">
    <location>
        <begin position="1"/>
        <end position="18"/>
    </location>
</feature>
<evidence type="ECO:0000313" key="6">
    <source>
        <dbReference type="Proteomes" id="UP001285354"/>
    </source>
</evidence>
<dbReference type="GO" id="GO:0003677">
    <property type="term" value="F:DNA binding"/>
    <property type="evidence" value="ECO:0007669"/>
    <property type="project" value="InterPro"/>
</dbReference>
<dbReference type="PANTHER" id="PTHR47785:SF6">
    <property type="entry name" value="ZN(II)2CYS6 TRANSCRIPTION FACTOR (EUROFUNG)"/>
    <property type="match status" value="1"/>
</dbReference>
<keyword evidence="6" id="KW-1185">Reference proteome</keyword>